<keyword evidence="2" id="KW-1185">Reference proteome</keyword>
<reference evidence="1" key="1">
    <citation type="submission" date="2021-02" db="EMBL/GenBank/DDBJ databases">
        <authorList>
            <person name="Dougan E. K."/>
            <person name="Rhodes N."/>
            <person name="Thang M."/>
            <person name="Chan C."/>
        </authorList>
    </citation>
    <scope>NUCLEOTIDE SEQUENCE</scope>
</reference>
<dbReference type="AlphaFoldDB" id="A0A812YIX1"/>
<protein>
    <submittedName>
        <fullName evidence="1">Uncharacterized protein</fullName>
    </submittedName>
</protein>
<evidence type="ECO:0000313" key="2">
    <source>
        <dbReference type="Proteomes" id="UP000601435"/>
    </source>
</evidence>
<accession>A0A812YIX1</accession>
<dbReference type="EMBL" id="CAJNJA010041768">
    <property type="protein sequence ID" value="CAE7777712.1"/>
    <property type="molecule type" value="Genomic_DNA"/>
</dbReference>
<name>A0A812YIX1_9DINO</name>
<evidence type="ECO:0000313" key="1">
    <source>
        <dbReference type="EMBL" id="CAE7777712.1"/>
    </source>
</evidence>
<comment type="caution">
    <text evidence="1">The sequence shown here is derived from an EMBL/GenBank/DDBJ whole genome shotgun (WGS) entry which is preliminary data.</text>
</comment>
<feature type="non-terminal residue" evidence="1">
    <location>
        <position position="1"/>
    </location>
</feature>
<sequence>LRGSHSKASAVPEDDNAMKFQADFFALLSENSREWEGATVPGSNLAYCQCGSDASGSACRSCARETPTAKSGTSCCANCRCGVKCLKYRLWGVRGAAGWCVERACKPCR</sequence>
<dbReference type="Proteomes" id="UP000601435">
    <property type="component" value="Unassembled WGS sequence"/>
</dbReference>
<proteinExistence type="predicted"/>
<dbReference type="OrthoDB" id="10272032at2759"/>
<organism evidence="1 2">
    <name type="scientific">Symbiodinium necroappetens</name>
    <dbReference type="NCBI Taxonomy" id="1628268"/>
    <lineage>
        <taxon>Eukaryota</taxon>
        <taxon>Sar</taxon>
        <taxon>Alveolata</taxon>
        <taxon>Dinophyceae</taxon>
        <taxon>Suessiales</taxon>
        <taxon>Symbiodiniaceae</taxon>
        <taxon>Symbiodinium</taxon>
    </lineage>
</organism>
<gene>
    <name evidence="1" type="ORF">SNEC2469_LOCUS22770</name>
</gene>